<reference evidence="2 3" key="1">
    <citation type="submission" date="2016-02" db="EMBL/GenBank/DDBJ databases">
        <title>Genome sequence of Marichromatium gracile YL-28, a purple sulfur bacterium.</title>
        <authorList>
            <person name="Zhao C."/>
            <person name="Hong X."/>
            <person name="Chen S."/>
            <person name="Yang S."/>
        </authorList>
    </citation>
    <scope>NUCLEOTIDE SEQUENCE [LARGE SCALE GENOMIC DNA]</scope>
    <source>
        <strain evidence="2 3">YL28</strain>
    </source>
</reference>
<feature type="transmembrane region" description="Helical" evidence="1">
    <location>
        <begin position="105"/>
        <end position="125"/>
    </location>
</feature>
<evidence type="ECO:0000256" key="1">
    <source>
        <dbReference type="SAM" id="Phobius"/>
    </source>
</evidence>
<dbReference type="SUPFAM" id="SSF46548">
    <property type="entry name" value="alpha-helical ferredoxin"/>
    <property type="match status" value="1"/>
</dbReference>
<dbReference type="Gene3D" id="1.20.950.20">
    <property type="entry name" value="Transmembrane di-heme cytochromes, Chain C"/>
    <property type="match status" value="1"/>
</dbReference>
<organism evidence="2 3">
    <name type="scientific">Marichromatium gracile</name>
    <name type="common">Chromatium gracile</name>
    <dbReference type="NCBI Taxonomy" id="1048"/>
    <lineage>
        <taxon>Bacteria</taxon>
        <taxon>Pseudomonadati</taxon>
        <taxon>Pseudomonadota</taxon>
        <taxon>Gammaproteobacteria</taxon>
        <taxon>Chromatiales</taxon>
        <taxon>Chromatiaceae</taxon>
        <taxon>Marichromatium</taxon>
    </lineage>
</organism>
<dbReference type="RefSeq" id="WP_062277407.1">
    <property type="nucleotide sequence ID" value="NZ_LSYU01000091.1"/>
</dbReference>
<dbReference type="EMBL" id="LSYU01000091">
    <property type="protein sequence ID" value="KXX63536.1"/>
    <property type="molecule type" value="Genomic_DNA"/>
</dbReference>
<evidence type="ECO:0000313" key="2">
    <source>
        <dbReference type="EMBL" id="KXX63536.1"/>
    </source>
</evidence>
<keyword evidence="1" id="KW-0812">Transmembrane</keyword>
<evidence type="ECO:0000313" key="3">
    <source>
        <dbReference type="Proteomes" id="UP000075766"/>
    </source>
</evidence>
<sequence length="386" mass="41618">MSSTDPRAEARRVLAICNACGYCNGFCDVFESARLRPALTDTDLEHLAHLCHHCRNCLYACQYAPPHPFAVNVPRALTELRHHAYLRHAWPRPLARLLVDGPASALLVALATIALVLGAVLALVPHTVLFAVHQGPGAFYAVIPWGWMSLLAALPLGWSLLAVAVSLRRVWREGASAGEPPPAWRDWRAALADLATLRNLRGGGPGCNDLDDRPSHWRRRLHHTLLLGLLGCLAATTVATVYHHLLGLQAPYPWWSLPVVLGTLGGLAMTIATLGLAWLTLRADPTPSTSVSRGADAALLALLAAVALSGLALLGWRATAAMGVLLALHLATVTAFFLLIPYSKLVHGGYRALALLREAAAKRRRARRAAGIFEPQSRKARKVNEG</sequence>
<proteinExistence type="predicted"/>
<gene>
    <name evidence="2" type="ORF">AY586_16410</name>
</gene>
<protein>
    <submittedName>
        <fullName evidence="2">Signal transduction protein</fullName>
    </submittedName>
</protein>
<keyword evidence="1" id="KW-0472">Membrane</keyword>
<feature type="transmembrane region" description="Helical" evidence="1">
    <location>
        <begin position="257"/>
        <end position="281"/>
    </location>
</feature>
<accession>A0ABR5VD66</accession>
<name>A0ABR5VD66_MARGR</name>
<feature type="transmembrane region" description="Helical" evidence="1">
    <location>
        <begin position="293"/>
        <end position="314"/>
    </location>
</feature>
<keyword evidence="1" id="KW-1133">Transmembrane helix</keyword>
<dbReference type="InterPro" id="IPR036197">
    <property type="entry name" value="NarG-like_sf"/>
</dbReference>
<dbReference type="InterPro" id="IPR012830">
    <property type="entry name" value="Citrate_utilization_prot_B"/>
</dbReference>
<comment type="caution">
    <text evidence="2">The sequence shown here is derived from an EMBL/GenBank/DDBJ whole genome shotgun (WGS) entry which is preliminary data.</text>
</comment>
<feature type="transmembrane region" description="Helical" evidence="1">
    <location>
        <begin position="320"/>
        <end position="342"/>
    </location>
</feature>
<dbReference type="NCBIfam" id="TIGR02484">
    <property type="entry name" value="CitB"/>
    <property type="match status" value="1"/>
</dbReference>
<dbReference type="SUPFAM" id="SSF103501">
    <property type="entry name" value="Respiratory nitrate reductase 1 gamma chain"/>
    <property type="match status" value="1"/>
</dbReference>
<dbReference type="Proteomes" id="UP000075766">
    <property type="component" value="Unassembled WGS sequence"/>
</dbReference>
<feature type="transmembrane region" description="Helical" evidence="1">
    <location>
        <begin position="225"/>
        <end position="245"/>
    </location>
</feature>
<keyword evidence="3" id="KW-1185">Reference proteome</keyword>
<feature type="transmembrane region" description="Helical" evidence="1">
    <location>
        <begin position="145"/>
        <end position="167"/>
    </location>
</feature>